<protein>
    <submittedName>
        <fullName evidence="10">ABC transporter ATP-binding protein</fullName>
    </submittedName>
</protein>
<keyword evidence="3" id="KW-0547">Nucleotide-binding</keyword>
<dbReference type="InterPro" id="IPR003593">
    <property type="entry name" value="AAA+_ATPase"/>
</dbReference>
<dbReference type="InterPro" id="IPR039421">
    <property type="entry name" value="Type_1_exporter"/>
</dbReference>
<dbReference type="PROSITE" id="PS00211">
    <property type="entry name" value="ABC_TRANSPORTER_1"/>
    <property type="match status" value="1"/>
</dbReference>
<reference evidence="10 11" key="1">
    <citation type="submission" date="2023-08" db="EMBL/GenBank/DDBJ databases">
        <authorList>
            <person name="Park J.-S."/>
        </authorList>
    </citation>
    <scope>NUCLEOTIDE SEQUENCE [LARGE SCALE GENOMIC DNA]</scope>
    <source>
        <strain evidence="10 11">2205SS18-9</strain>
    </source>
</reference>
<feature type="transmembrane region" description="Helical" evidence="7">
    <location>
        <begin position="12"/>
        <end position="37"/>
    </location>
</feature>
<dbReference type="Pfam" id="PF00664">
    <property type="entry name" value="ABC_membrane"/>
    <property type="match status" value="1"/>
</dbReference>
<feature type="domain" description="ABC transporter" evidence="8">
    <location>
        <begin position="333"/>
        <end position="559"/>
    </location>
</feature>
<dbReference type="Gene3D" id="3.40.50.300">
    <property type="entry name" value="P-loop containing nucleotide triphosphate hydrolases"/>
    <property type="match status" value="1"/>
</dbReference>
<dbReference type="GO" id="GO:0005524">
    <property type="term" value="F:ATP binding"/>
    <property type="evidence" value="ECO:0007669"/>
    <property type="project" value="UniProtKB-KW"/>
</dbReference>
<proteinExistence type="predicted"/>
<evidence type="ECO:0000256" key="7">
    <source>
        <dbReference type="SAM" id="Phobius"/>
    </source>
</evidence>
<dbReference type="Proteomes" id="UP001231941">
    <property type="component" value="Unassembled WGS sequence"/>
</dbReference>
<accession>A0ABT9IZ68</accession>
<feature type="transmembrane region" description="Helical" evidence="7">
    <location>
        <begin position="52"/>
        <end position="71"/>
    </location>
</feature>
<evidence type="ECO:0000256" key="4">
    <source>
        <dbReference type="ARBA" id="ARBA00022840"/>
    </source>
</evidence>
<dbReference type="PROSITE" id="PS50929">
    <property type="entry name" value="ABC_TM1F"/>
    <property type="match status" value="1"/>
</dbReference>
<evidence type="ECO:0000256" key="3">
    <source>
        <dbReference type="ARBA" id="ARBA00022741"/>
    </source>
</evidence>
<dbReference type="InterPro" id="IPR027417">
    <property type="entry name" value="P-loop_NTPase"/>
</dbReference>
<dbReference type="InterPro" id="IPR003439">
    <property type="entry name" value="ABC_transporter-like_ATP-bd"/>
</dbReference>
<evidence type="ECO:0000313" key="11">
    <source>
        <dbReference type="Proteomes" id="UP001231941"/>
    </source>
</evidence>
<comment type="caution">
    <text evidence="10">The sequence shown here is derived from an EMBL/GenBank/DDBJ whole genome shotgun (WGS) entry which is preliminary data.</text>
</comment>
<evidence type="ECO:0000259" key="8">
    <source>
        <dbReference type="PROSITE" id="PS50893"/>
    </source>
</evidence>
<dbReference type="PANTHER" id="PTHR43394">
    <property type="entry name" value="ATP-DEPENDENT PERMEASE MDL1, MITOCHONDRIAL"/>
    <property type="match status" value="1"/>
</dbReference>
<dbReference type="InterPro" id="IPR017871">
    <property type="entry name" value="ABC_transporter-like_CS"/>
</dbReference>
<gene>
    <name evidence="10" type="ORF">Q5Y73_10845</name>
</gene>
<dbReference type="InterPro" id="IPR011527">
    <property type="entry name" value="ABC1_TM_dom"/>
</dbReference>
<keyword evidence="5 7" id="KW-1133">Transmembrane helix</keyword>
<dbReference type="PANTHER" id="PTHR43394:SF1">
    <property type="entry name" value="ATP-BINDING CASSETTE SUB-FAMILY B MEMBER 10, MITOCHONDRIAL"/>
    <property type="match status" value="1"/>
</dbReference>
<evidence type="ECO:0000259" key="9">
    <source>
        <dbReference type="PROSITE" id="PS50929"/>
    </source>
</evidence>
<keyword evidence="11" id="KW-1185">Reference proteome</keyword>
<evidence type="ECO:0000256" key="1">
    <source>
        <dbReference type="ARBA" id="ARBA00004651"/>
    </source>
</evidence>
<dbReference type="CDD" id="cd03228">
    <property type="entry name" value="ABCC_MRP_Like"/>
    <property type="match status" value="1"/>
</dbReference>
<feature type="transmembrane region" description="Helical" evidence="7">
    <location>
        <begin position="240"/>
        <end position="262"/>
    </location>
</feature>
<evidence type="ECO:0000256" key="6">
    <source>
        <dbReference type="ARBA" id="ARBA00023136"/>
    </source>
</evidence>
<keyword evidence="6 7" id="KW-0472">Membrane</keyword>
<feature type="transmembrane region" description="Helical" evidence="7">
    <location>
        <begin position="127"/>
        <end position="147"/>
    </location>
</feature>
<dbReference type="PROSITE" id="PS50893">
    <property type="entry name" value="ABC_TRANSPORTER_2"/>
    <property type="match status" value="1"/>
</dbReference>
<feature type="domain" description="ABC transmembrane type-1" evidence="9">
    <location>
        <begin position="19"/>
        <end position="297"/>
    </location>
</feature>
<dbReference type="RefSeq" id="WP_305991911.1">
    <property type="nucleotide sequence ID" value="NZ_JAVAMP010000003.1"/>
</dbReference>
<dbReference type="Pfam" id="PF00005">
    <property type="entry name" value="ABC_tran"/>
    <property type="match status" value="1"/>
</dbReference>
<keyword evidence="2 7" id="KW-0812">Transmembrane</keyword>
<sequence length="570" mass="65234">MWLIKEKRVKNILPWVIPLLIITLISGISPPMFLYFFGVMIDHVLTKSDSDIIILNFILFSFIFILDKILIPLRSYFIQGLYFSIVKEAKSLVIKKLYKNKFENMLNNDHSNLLENATNSFNKGARIFTLFFQSLMVLISLCGYFILLWNVTTYGTLIMSISFFLILFKNLNISKKNMKLEFSQANSRLKEKYYRNILEDFNTLKERKVYHYSNFINGLWKTSYNSLATEKLQFLKKAQMTIGVLQIVHLLLVFGTYTFVIFNNTNSIGNIVISFQVINQLIGISNSFSLQIKQLSDQLISSSYISKYINTDFNKSNKDHIKKQDENEKIDNIVLKKISYTYPNKQRCVLQDVNFTIQKGEIVGLIGNNGAGKTTLCNILGGLLEPTKGKIFVNGVGVTSDELLGKINIAYRDFIKYPATLRQNINFDGNMSSLSEEIVHDLKISTKDKILGVGFNNGKELSGGQWQKIAVSRSFSNKRDIIILDEPTAAMDPISEEIIINRINDYSKKGYGIILVAHRINAIMNCDRVYVMDKGRLVQNGRPEELLEEEGYFKNLYGSQVAMLQKVSVK</sequence>
<dbReference type="SUPFAM" id="SSF90123">
    <property type="entry name" value="ABC transporter transmembrane region"/>
    <property type="match status" value="1"/>
</dbReference>
<feature type="transmembrane region" description="Helical" evidence="7">
    <location>
        <begin position="153"/>
        <end position="171"/>
    </location>
</feature>
<dbReference type="EMBL" id="JAVAMP010000003">
    <property type="protein sequence ID" value="MDP5274608.1"/>
    <property type="molecule type" value="Genomic_DNA"/>
</dbReference>
<dbReference type="SUPFAM" id="SSF52540">
    <property type="entry name" value="P-loop containing nucleoside triphosphate hydrolases"/>
    <property type="match status" value="1"/>
</dbReference>
<dbReference type="InterPro" id="IPR036640">
    <property type="entry name" value="ABC1_TM_sf"/>
</dbReference>
<dbReference type="Gene3D" id="1.20.1560.10">
    <property type="entry name" value="ABC transporter type 1, transmembrane domain"/>
    <property type="match status" value="1"/>
</dbReference>
<comment type="subcellular location">
    <subcellularLocation>
        <location evidence="1">Cell membrane</location>
        <topology evidence="1">Multi-pass membrane protein</topology>
    </subcellularLocation>
</comment>
<evidence type="ECO:0000256" key="2">
    <source>
        <dbReference type="ARBA" id="ARBA00022692"/>
    </source>
</evidence>
<name>A0ABT9IZ68_9BACL</name>
<evidence type="ECO:0000313" key="10">
    <source>
        <dbReference type="EMBL" id="MDP5274608.1"/>
    </source>
</evidence>
<dbReference type="SMART" id="SM00382">
    <property type="entry name" value="AAA"/>
    <property type="match status" value="1"/>
</dbReference>
<keyword evidence="4 10" id="KW-0067">ATP-binding</keyword>
<organism evidence="10 11">
    <name type="scientific">Chengkuizengella axinellae</name>
    <dbReference type="NCBI Taxonomy" id="3064388"/>
    <lineage>
        <taxon>Bacteria</taxon>
        <taxon>Bacillati</taxon>
        <taxon>Bacillota</taxon>
        <taxon>Bacilli</taxon>
        <taxon>Bacillales</taxon>
        <taxon>Paenibacillaceae</taxon>
        <taxon>Chengkuizengella</taxon>
    </lineage>
</organism>
<evidence type="ECO:0000256" key="5">
    <source>
        <dbReference type="ARBA" id="ARBA00022989"/>
    </source>
</evidence>